<evidence type="ECO:0000313" key="3">
    <source>
        <dbReference type="EMBL" id="QJA73121.1"/>
    </source>
</evidence>
<dbReference type="EMBL" id="MT143992">
    <property type="protein sequence ID" value="QJA45558.1"/>
    <property type="molecule type" value="Genomic_DNA"/>
</dbReference>
<dbReference type="EMBL" id="MT141563">
    <property type="protein sequence ID" value="QJA66942.1"/>
    <property type="molecule type" value="Genomic_DNA"/>
</dbReference>
<dbReference type="EMBL" id="MT142004">
    <property type="protein sequence ID" value="QJA73121.1"/>
    <property type="molecule type" value="Genomic_DNA"/>
</dbReference>
<name>A0A6H1ZDE7_9ZZZZ</name>
<sequence length="59" mass="7009">MEIKDIIERLDASLSIQRNPRTETLFELCLLKLLYSIDETLFQINETLIDTKHIMRSRS</sequence>
<dbReference type="AlphaFoldDB" id="A0A6H1ZDE7"/>
<evidence type="ECO:0000313" key="1">
    <source>
        <dbReference type="EMBL" id="QJA45558.1"/>
    </source>
</evidence>
<proteinExistence type="predicted"/>
<accession>A0A6H1ZDE7</accession>
<organism evidence="1">
    <name type="scientific">viral metagenome</name>
    <dbReference type="NCBI Taxonomy" id="1070528"/>
    <lineage>
        <taxon>unclassified sequences</taxon>
        <taxon>metagenomes</taxon>
        <taxon>organismal metagenomes</taxon>
    </lineage>
</organism>
<reference evidence="1" key="1">
    <citation type="submission" date="2020-03" db="EMBL/GenBank/DDBJ databases">
        <title>The deep terrestrial virosphere.</title>
        <authorList>
            <person name="Holmfeldt K."/>
            <person name="Nilsson E."/>
            <person name="Simone D."/>
            <person name="Lopez-Fernandez M."/>
            <person name="Wu X."/>
            <person name="de Brujin I."/>
            <person name="Lundin D."/>
            <person name="Andersson A."/>
            <person name="Bertilsson S."/>
            <person name="Dopson M."/>
        </authorList>
    </citation>
    <scope>NUCLEOTIDE SEQUENCE</scope>
    <source>
        <strain evidence="3">MM415A02464</strain>
        <strain evidence="2">MM415B00319</strain>
        <strain evidence="1">TM448A00246</strain>
    </source>
</reference>
<evidence type="ECO:0000313" key="2">
    <source>
        <dbReference type="EMBL" id="QJA66942.1"/>
    </source>
</evidence>
<gene>
    <name evidence="3" type="ORF">MM415A02464_0002</name>
    <name evidence="2" type="ORF">MM415B00319_0072</name>
    <name evidence="1" type="ORF">TM448A00246_0049</name>
</gene>
<protein>
    <submittedName>
        <fullName evidence="1">Uncharacterized protein</fullName>
    </submittedName>
</protein>